<dbReference type="Proteomes" id="UP000753908">
    <property type="component" value="Unassembled WGS sequence"/>
</dbReference>
<dbReference type="InterPro" id="IPR011989">
    <property type="entry name" value="ARM-like"/>
</dbReference>
<dbReference type="Pfam" id="PF13646">
    <property type="entry name" value="HEAT_2"/>
    <property type="match status" value="4"/>
</dbReference>
<gene>
    <name evidence="5" type="ORF">KME25_08225</name>
</gene>
<dbReference type="EMBL" id="JAHHIF010000008">
    <property type="protein sequence ID" value="MBW4544413.1"/>
    <property type="molecule type" value="Genomic_DNA"/>
</dbReference>
<evidence type="ECO:0000313" key="6">
    <source>
        <dbReference type="Proteomes" id="UP000753908"/>
    </source>
</evidence>
<dbReference type="Gene3D" id="1.25.10.10">
    <property type="entry name" value="Leucine-rich Repeat Variant"/>
    <property type="match status" value="5"/>
</dbReference>
<dbReference type="InterPro" id="IPR021133">
    <property type="entry name" value="HEAT_type_2"/>
</dbReference>
<organism evidence="5 6">
    <name type="scientific">Symplocastrum torsivum CPER-KK1</name>
    <dbReference type="NCBI Taxonomy" id="450513"/>
    <lineage>
        <taxon>Bacteria</taxon>
        <taxon>Bacillati</taxon>
        <taxon>Cyanobacteriota</taxon>
        <taxon>Cyanophyceae</taxon>
        <taxon>Oscillatoriophycideae</taxon>
        <taxon>Oscillatoriales</taxon>
        <taxon>Microcoleaceae</taxon>
        <taxon>Symplocastrum</taxon>
    </lineage>
</organism>
<protein>
    <submittedName>
        <fullName evidence="5">HEAT repeat domain-containing protein</fullName>
    </submittedName>
</protein>
<name>A0A951PIP2_9CYAN</name>
<proteinExistence type="predicted"/>
<dbReference type="InterPro" id="IPR004155">
    <property type="entry name" value="PBS_lyase_HEAT"/>
</dbReference>
<comment type="function">
    <text evidence="3">Catalyzes the hydroxylation of the N(6)-(4-aminobutyl)-L-lysine intermediate produced by deoxyhypusine synthase/DHPS on a critical lysine of the eukaryotic translation initiation factor 5A/eIF-5A. This is the second step of the post-translational modification of that lysine into an unusual amino acid residue named hypusine. Hypusination is unique to mature eIF-5A factor and is essential for its function.</text>
</comment>
<evidence type="ECO:0000313" key="5">
    <source>
        <dbReference type="EMBL" id="MBW4544413.1"/>
    </source>
</evidence>
<dbReference type="InterPro" id="IPR016024">
    <property type="entry name" value="ARM-type_fold"/>
</dbReference>
<reference evidence="5" key="2">
    <citation type="journal article" date="2022" name="Microbiol. Resour. Announc.">
        <title>Metagenome Sequencing to Explore Phylogenomics of Terrestrial Cyanobacteria.</title>
        <authorList>
            <person name="Ward R.D."/>
            <person name="Stajich J.E."/>
            <person name="Johansen J.R."/>
            <person name="Huntemann M."/>
            <person name="Clum A."/>
            <person name="Foster B."/>
            <person name="Foster B."/>
            <person name="Roux S."/>
            <person name="Palaniappan K."/>
            <person name="Varghese N."/>
            <person name="Mukherjee S."/>
            <person name="Reddy T.B.K."/>
            <person name="Daum C."/>
            <person name="Copeland A."/>
            <person name="Chen I.A."/>
            <person name="Ivanova N.N."/>
            <person name="Kyrpides N.C."/>
            <person name="Shapiro N."/>
            <person name="Eloe-Fadrosh E.A."/>
            <person name="Pietrasiak N."/>
        </authorList>
    </citation>
    <scope>NUCLEOTIDE SEQUENCE</scope>
    <source>
        <strain evidence="5">CPER-KK1</strain>
    </source>
</reference>
<feature type="domain" description="NACHT" evidence="4">
    <location>
        <begin position="73"/>
        <end position="171"/>
    </location>
</feature>
<evidence type="ECO:0000256" key="2">
    <source>
        <dbReference type="ARBA" id="ARBA00022738"/>
    </source>
</evidence>
<accession>A0A951PIP2</accession>
<dbReference type="GO" id="GO:0030089">
    <property type="term" value="C:phycobilisome"/>
    <property type="evidence" value="ECO:0007669"/>
    <property type="project" value="UniProtKB-KW"/>
</dbReference>
<dbReference type="PROSITE" id="PS50077">
    <property type="entry name" value="HEAT_REPEAT"/>
    <property type="match status" value="2"/>
</dbReference>
<dbReference type="SMART" id="SM00382">
    <property type="entry name" value="AAA"/>
    <property type="match status" value="1"/>
</dbReference>
<dbReference type="InterPro" id="IPR007111">
    <property type="entry name" value="NACHT_NTPase"/>
</dbReference>
<sequence>MIALSEFQRYLQKICRRYEKWWAVDALTEMIADRQATFSFEQMVQTEEKKPGEKPQIVSLPILKGIQNYIESEHILLVGSPGVGKSTALLRCLVSFAKEELGKAEPRIPVLVPLKRYNVRFSSSEDPSGMLTLIRDALKPQLRLKIPEVEELLFQKRLILLLDGLNEMPADTVRTQLKAFREECDEIPLICTTRELGSGDLGIKRRLEVQPPSPPEINRFLQECMPGQAQQVLQLLSRDNRELSRTPFVLWMLYHLFQEADAVVETLGEAFRQFFPSFKKYKEDAPVTDERRKAWNPWLKHLAFTMLNSPEATATGLVISDDRAEKVLAEKFGDLHGASSRIEELLKYHLLERVSDREVSFHHQLIQEYYAAEYLLQYLPELLRDDEGETKLKCHYLNYLKWTEPIAIMLGLPEITENLAQQLIDLALKVDSYLGARLAGQVKPVCQPQTIELITSLNPPPLLKGELLGITRSEYAIATLLDLLLLKDQAPNVREKAAEALGEIGNETAVPALLKALDDDPVFTVRWATVTALGKIGSETVVPGLKKALDDTAYFVRLAAVSALGAIGSKAAISALLKALEQQKDWDVYLRAAYELEKLGHTNGIPALSNALENSEFTICGKAISALELLNSERAVWALFEAIEKHPKSSVRQKAIEALGRIGNDAAIPILLKALNRNTVEVKESVIKALGQIGSDAVTKAMFDILTTDDNCYIRRSVIEILGQLGNKSAIPILLDILEKDEDSTVRGSVALALGKIGDEVAVSNLVEALADTDRHVRLNATRALGQIHSEAAIPDLIQTLKNDGDFSVRLSATEELGQIGGEAAIPELERTLEHSNLSIRGSAARALGLIGNAKAVPALIKALESSDCKKLECLDCYGSLEIAIALSRLGSEVGTSALIKTLDDPFPSSMFFIWDQLEVEAAIPVLMKALEHQDRHIYSGAASALNRIQRKSEIFSATLIPLLCRSLINQDSFVCIQAISVLEKVDSREVASKLLPILGHENQNIEVRFHAARVLARLGREEAISVLVKALEEADPLSKNGAAYDLAALGTETAISGLLSPLENESFKERAIIVEALEKIGNSKALPKLFQLQVKFPNDNIAAAITAIQSRCLFYNYDIAQLPPPQRTEDGKRRAEDFLHDKLDTLTQEIKKVSEVPKRIINTKNYFEKGTHTHTHNYANNEALKQQIPELRQLVNQLQQTYQPITEVEAAEIINVEFREIQQTNPSRWQTIRKQLQLLKRQLLNPESHLKATKATLAEVAKHYLEDSLMAKAAITYLDSLSAETDQGE</sequence>
<dbReference type="CDD" id="cd00009">
    <property type="entry name" value="AAA"/>
    <property type="match status" value="1"/>
</dbReference>
<reference evidence="5" key="1">
    <citation type="submission" date="2021-05" db="EMBL/GenBank/DDBJ databases">
        <authorList>
            <person name="Pietrasiak N."/>
            <person name="Ward R."/>
            <person name="Stajich J.E."/>
            <person name="Kurbessoian T."/>
        </authorList>
    </citation>
    <scope>NUCLEOTIDE SEQUENCE</scope>
    <source>
        <strain evidence="5">CPER-KK1</strain>
    </source>
</reference>
<keyword evidence="1" id="KW-0042">Antenna complex</keyword>
<dbReference type="SUPFAM" id="SSF52540">
    <property type="entry name" value="P-loop containing nucleoside triphosphate hydrolases"/>
    <property type="match status" value="1"/>
</dbReference>
<dbReference type="PROSITE" id="PS50837">
    <property type="entry name" value="NACHT"/>
    <property type="match status" value="1"/>
</dbReference>
<dbReference type="PANTHER" id="PTHR12697">
    <property type="entry name" value="PBS LYASE HEAT-LIKE PROTEIN"/>
    <property type="match status" value="1"/>
</dbReference>
<dbReference type="PANTHER" id="PTHR12697:SF5">
    <property type="entry name" value="DEOXYHYPUSINE HYDROXYLASE"/>
    <property type="match status" value="1"/>
</dbReference>
<keyword evidence="2" id="KW-0605">Phycobilisome</keyword>
<dbReference type="Pfam" id="PF05729">
    <property type="entry name" value="NACHT"/>
    <property type="match status" value="1"/>
</dbReference>
<dbReference type="SUPFAM" id="SSF48371">
    <property type="entry name" value="ARM repeat"/>
    <property type="match status" value="1"/>
</dbReference>
<dbReference type="InterPro" id="IPR003593">
    <property type="entry name" value="AAA+_ATPase"/>
</dbReference>
<dbReference type="GO" id="GO:0016491">
    <property type="term" value="F:oxidoreductase activity"/>
    <property type="evidence" value="ECO:0007669"/>
    <property type="project" value="TreeGrafter"/>
</dbReference>
<evidence type="ECO:0000256" key="3">
    <source>
        <dbReference type="ARBA" id="ARBA00045876"/>
    </source>
</evidence>
<dbReference type="SMART" id="SM00567">
    <property type="entry name" value="EZ_HEAT"/>
    <property type="match status" value="17"/>
</dbReference>
<dbReference type="Gene3D" id="3.40.50.300">
    <property type="entry name" value="P-loop containing nucleotide triphosphate hydrolases"/>
    <property type="match status" value="1"/>
</dbReference>
<dbReference type="Pfam" id="PF03130">
    <property type="entry name" value="HEAT_PBS"/>
    <property type="match status" value="2"/>
</dbReference>
<dbReference type="InterPro" id="IPR027417">
    <property type="entry name" value="P-loop_NTPase"/>
</dbReference>
<comment type="caution">
    <text evidence="5">The sequence shown here is derived from an EMBL/GenBank/DDBJ whole genome shotgun (WGS) entry which is preliminary data.</text>
</comment>
<evidence type="ECO:0000256" key="1">
    <source>
        <dbReference type="ARBA" id="ARBA00022549"/>
    </source>
</evidence>
<evidence type="ECO:0000259" key="4">
    <source>
        <dbReference type="PROSITE" id="PS50837"/>
    </source>
</evidence>